<accession>F2Q845</accession>
<evidence type="ECO:0008006" key="2">
    <source>
        <dbReference type="Google" id="ProtNLM"/>
    </source>
</evidence>
<dbReference type="InterPro" id="IPR010732">
    <property type="entry name" value="T6SS_TssG-like"/>
</dbReference>
<dbReference type="PANTHER" id="PTHR35564:SF4">
    <property type="entry name" value="CYTOPLASMIC PROTEIN"/>
    <property type="match status" value="1"/>
</dbReference>
<evidence type="ECO:0000313" key="1">
    <source>
        <dbReference type="EMBL" id="CAX67776.1"/>
    </source>
</evidence>
<dbReference type="NCBIfam" id="TIGR03347">
    <property type="entry name" value="VI_chp_1"/>
    <property type="match status" value="1"/>
</dbReference>
<proteinExistence type="predicted"/>
<name>F2Q845_YEREN</name>
<sequence>MDLSKVLSKHNFFQQVRAMLGQLKKSGSMKPRQMLEDQLYFVSPLSLEAQRGEVGPIKPLANNRWQVQVSSHGLTGVMGALPTTYTEWLIERYYRYGDTAAKAFFDIFNHRLQCLRYLAWQKYHFYAQAEFETAMPLSAAIRGLSGFSEGEPSLQKERVATLFAHSVRSMVNLETWLKTLYGVPVNITPFTGGWRKMTPSFCSRLGGHGQTLGEAPMIGSVYWDRQSHFTVTLGPIQMSTACQFLPEGPSYDSLLQHIQEFVGAGLDFDIDLLIQHAGTPRTLLGTGRLGLDIGLGNSAELGKHKIRLPARREGR</sequence>
<dbReference type="EMBL" id="FN298493">
    <property type="protein sequence ID" value="CAX67776.1"/>
    <property type="molecule type" value="Genomic_DNA"/>
</dbReference>
<reference evidence="1" key="1">
    <citation type="submission" date="2009-04" db="EMBL/GenBank/DDBJ databases">
        <title>Novel enterobacterial integrative and conjugative elements (ICEs), including a mobilisable relateive of SPI-7.</title>
        <authorList>
            <person name="Seth-Smith H.M."/>
        </authorList>
    </citation>
    <scope>NUCLEOTIDE SEQUENCE</scope>
    <source>
        <strain evidence="1">Y69</strain>
    </source>
</reference>
<organism evidence="1">
    <name type="scientific">Yersinia enterocolitica</name>
    <dbReference type="NCBI Taxonomy" id="630"/>
    <lineage>
        <taxon>Bacteria</taxon>
        <taxon>Pseudomonadati</taxon>
        <taxon>Pseudomonadota</taxon>
        <taxon>Gammaproteobacteria</taxon>
        <taxon>Enterobacterales</taxon>
        <taxon>Yersiniaceae</taxon>
        <taxon>Yersinia</taxon>
    </lineage>
</organism>
<dbReference type="AlphaFoldDB" id="F2Q845"/>
<protein>
    <recommendedName>
        <fullName evidence="2">Type VI secretion system baseplate subunit TssG</fullName>
    </recommendedName>
</protein>
<gene>
    <name evidence="1" type="ORF">Y69_0041</name>
</gene>
<dbReference type="Pfam" id="PF06996">
    <property type="entry name" value="T6SS_TssG"/>
    <property type="match status" value="1"/>
</dbReference>
<dbReference type="PANTHER" id="PTHR35564">
    <property type="match status" value="1"/>
</dbReference>